<dbReference type="GeneID" id="4841134"/>
<protein>
    <submittedName>
        <fullName evidence="5">Monocarboxylate transporter</fullName>
    </submittedName>
</protein>
<feature type="transmembrane region" description="Helical" evidence="3">
    <location>
        <begin position="422"/>
        <end position="444"/>
    </location>
</feature>
<dbReference type="InterPro" id="IPR020846">
    <property type="entry name" value="MFS_dom"/>
</dbReference>
<name>A3LZP0_PICST</name>
<feature type="transmembrane region" description="Helical" evidence="3">
    <location>
        <begin position="202"/>
        <end position="224"/>
    </location>
</feature>
<dbReference type="SUPFAM" id="SSF103473">
    <property type="entry name" value="MFS general substrate transporter"/>
    <property type="match status" value="1"/>
</dbReference>
<feature type="transmembrane region" description="Helical" evidence="3">
    <location>
        <begin position="391"/>
        <end position="410"/>
    </location>
</feature>
<gene>
    <name evidence="5" type="primary">MCH4.5</name>
    <name evidence="5" type="ORF">PICST_33613</name>
</gene>
<dbReference type="InterPro" id="IPR011701">
    <property type="entry name" value="MFS"/>
</dbReference>
<proteinExistence type="inferred from homology"/>
<dbReference type="AlphaFoldDB" id="A3LZP0"/>
<dbReference type="KEGG" id="pic:PICST_33613"/>
<comment type="similarity">
    <text evidence="2">Belongs to the major facilitator superfamily. Monocarboxylate porter (TC 2.A.1.13) family.</text>
</comment>
<dbReference type="InterPro" id="IPR036259">
    <property type="entry name" value="MFS_trans_sf"/>
</dbReference>
<dbReference type="PANTHER" id="PTHR11360:SF177">
    <property type="entry name" value="RIBOFLAVIN TRANSPORTER MCH5"/>
    <property type="match status" value="1"/>
</dbReference>
<dbReference type="GO" id="GO:0016020">
    <property type="term" value="C:membrane"/>
    <property type="evidence" value="ECO:0007669"/>
    <property type="project" value="UniProtKB-SubCell"/>
</dbReference>
<evidence type="ECO:0000313" key="5">
    <source>
        <dbReference type="EMBL" id="ABN68575.2"/>
    </source>
</evidence>
<feature type="transmembrane region" description="Helical" evidence="3">
    <location>
        <begin position="85"/>
        <end position="104"/>
    </location>
</feature>
<feature type="transmembrane region" description="Helical" evidence="3">
    <location>
        <begin position="175"/>
        <end position="196"/>
    </location>
</feature>
<dbReference type="PANTHER" id="PTHR11360">
    <property type="entry name" value="MONOCARBOXYLATE TRANSPORTER"/>
    <property type="match status" value="1"/>
</dbReference>
<feature type="domain" description="Major facilitator superfamily (MFS) profile" evidence="4">
    <location>
        <begin position="48"/>
        <end position="444"/>
    </location>
</feature>
<dbReference type="eggNOG" id="KOG2504">
    <property type="taxonomic scope" value="Eukaryota"/>
</dbReference>
<reference evidence="5 6" key="1">
    <citation type="journal article" date="2007" name="Nat. Biotechnol.">
        <title>Genome sequence of the lignocellulose-bioconverting and xylose-fermenting yeast Pichia stipitis.</title>
        <authorList>
            <person name="Jeffries T.W."/>
            <person name="Grigoriev I.V."/>
            <person name="Grimwood J."/>
            <person name="Laplaza J.M."/>
            <person name="Aerts A."/>
            <person name="Salamov A."/>
            <person name="Schmutz J."/>
            <person name="Lindquist E."/>
            <person name="Dehal P."/>
            <person name="Shapiro H."/>
            <person name="Jin Y.S."/>
            <person name="Passoth V."/>
            <person name="Richardson P.M."/>
        </authorList>
    </citation>
    <scope>NUCLEOTIDE SEQUENCE [LARGE SCALE GENOMIC DNA]</scope>
    <source>
        <strain evidence="6">ATCC 58785 / CBS 6054 / NBRC 10063 / NRRL Y-11545</strain>
    </source>
</reference>
<sequence>MSCIDEIIELEENDEIAVDTNSISSAISNLPQDEELEYPDGGWRAYGVVLGSFLGLTVSFGLINSVGAIQAYIALHQLVDEATSTISWIFSIYLTIVFGIGILVGPVFDTNGALPLLLCGMVLQFIGLMATAVCKSVVEFIFAFSVCVGVGNAFCIPPLIGSVSHWFLSKRGQAIGLATVGGSIGGVVIPLMLHVLYSNVGFVWAIRILAFFCLGCQALSLILVKERVRRKLVYMDDNQRKFQQIVQACNNLVDVSSLSDMKFAFLTAGVFFEDVTLMCTSTYLPTYAIAQGASESTAYILVTVFNASGIVGRVLPAYVADFIGYFNVNVLMLMGMVLTMLVLWFPFGSHIGILYAFSILCGFFVSSVLSLSTACLGAITPVHNFGQRYGMCFCLASLGYLIGIPVGAAIIGDGSTHRYDIFALYCSISAVASMFCWMVSRYYIVGFKLNVRI</sequence>
<keyword evidence="3" id="KW-1133">Transmembrane helix</keyword>
<dbReference type="PROSITE" id="PS50850">
    <property type="entry name" value="MFS"/>
    <property type="match status" value="1"/>
</dbReference>
<keyword evidence="6" id="KW-1185">Reference proteome</keyword>
<comment type="subcellular location">
    <subcellularLocation>
        <location evidence="1">Membrane</location>
        <topology evidence="1">Multi-pass membrane protein</topology>
    </subcellularLocation>
</comment>
<dbReference type="OMA" id="DLVWQIS"/>
<feature type="transmembrane region" description="Helical" evidence="3">
    <location>
        <begin position="116"/>
        <end position="134"/>
    </location>
</feature>
<keyword evidence="3" id="KW-0472">Membrane</keyword>
<dbReference type="RefSeq" id="XP_001386604.2">
    <property type="nucleotide sequence ID" value="XM_001386567.1"/>
</dbReference>
<organism evidence="5 6">
    <name type="scientific">Scheffersomyces stipitis (strain ATCC 58785 / CBS 6054 / NBRC 10063 / NRRL Y-11545)</name>
    <name type="common">Yeast</name>
    <name type="synonym">Pichia stipitis</name>
    <dbReference type="NCBI Taxonomy" id="322104"/>
    <lineage>
        <taxon>Eukaryota</taxon>
        <taxon>Fungi</taxon>
        <taxon>Dikarya</taxon>
        <taxon>Ascomycota</taxon>
        <taxon>Saccharomycotina</taxon>
        <taxon>Pichiomycetes</taxon>
        <taxon>Debaryomycetaceae</taxon>
        <taxon>Scheffersomyces</taxon>
    </lineage>
</organism>
<dbReference type="GO" id="GO:0032218">
    <property type="term" value="P:riboflavin transport"/>
    <property type="evidence" value="ECO:0007669"/>
    <property type="project" value="TreeGrafter"/>
</dbReference>
<keyword evidence="3" id="KW-0812">Transmembrane</keyword>
<dbReference type="OrthoDB" id="6509908at2759"/>
<feature type="transmembrane region" description="Helical" evidence="3">
    <location>
        <begin position="353"/>
        <end position="379"/>
    </location>
</feature>
<dbReference type="InterPro" id="IPR050327">
    <property type="entry name" value="Proton-linked_MCT"/>
</dbReference>
<feature type="transmembrane region" description="Helical" evidence="3">
    <location>
        <begin position="322"/>
        <end position="347"/>
    </location>
</feature>
<evidence type="ECO:0000259" key="4">
    <source>
        <dbReference type="PROSITE" id="PS50850"/>
    </source>
</evidence>
<dbReference type="GO" id="GO:0022857">
    <property type="term" value="F:transmembrane transporter activity"/>
    <property type="evidence" value="ECO:0007669"/>
    <property type="project" value="InterPro"/>
</dbReference>
<dbReference type="Pfam" id="PF07690">
    <property type="entry name" value="MFS_1"/>
    <property type="match status" value="1"/>
</dbReference>
<dbReference type="FunCoup" id="A3LZP0">
    <property type="interactions" value="190"/>
</dbReference>
<feature type="transmembrane region" description="Helical" evidence="3">
    <location>
        <begin position="140"/>
        <end position="163"/>
    </location>
</feature>
<dbReference type="Gene3D" id="1.20.1250.20">
    <property type="entry name" value="MFS general substrate transporter like domains"/>
    <property type="match status" value="2"/>
</dbReference>
<feature type="transmembrane region" description="Helical" evidence="3">
    <location>
        <begin position="48"/>
        <end position="73"/>
    </location>
</feature>
<evidence type="ECO:0000313" key="6">
    <source>
        <dbReference type="Proteomes" id="UP000002258"/>
    </source>
</evidence>
<evidence type="ECO:0000256" key="3">
    <source>
        <dbReference type="SAM" id="Phobius"/>
    </source>
</evidence>
<accession>A3LZP0</accession>
<dbReference type="InParanoid" id="A3LZP0"/>
<dbReference type="HOGENOM" id="CLU_001265_1_0_1"/>
<evidence type="ECO:0000256" key="2">
    <source>
        <dbReference type="ARBA" id="ARBA00006727"/>
    </source>
</evidence>
<evidence type="ECO:0000256" key="1">
    <source>
        <dbReference type="ARBA" id="ARBA00004141"/>
    </source>
</evidence>
<dbReference type="Proteomes" id="UP000002258">
    <property type="component" value="Chromosome 8"/>
</dbReference>
<dbReference type="EMBL" id="CP000502">
    <property type="protein sequence ID" value="ABN68575.2"/>
    <property type="molecule type" value="Genomic_DNA"/>
</dbReference>